<dbReference type="InterPro" id="IPR008778">
    <property type="entry name" value="Pirin_C_dom"/>
</dbReference>
<dbReference type="Pfam" id="PF05726">
    <property type="entry name" value="Pirin_C"/>
    <property type="match status" value="1"/>
</dbReference>
<dbReference type="OrthoDB" id="321327at2"/>
<proteinExistence type="inferred from homology"/>
<evidence type="ECO:0000256" key="3">
    <source>
        <dbReference type="RuleBase" id="RU003457"/>
    </source>
</evidence>
<dbReference type="KEGG" id="euz:DVS28_a1351"/>
<comment type="cofactor">
    <cofactor evidence="2">
        <name>Fe cation</name>
        <dbReference type="ChEBI" id="CHEBI:24875"/>
    </cofactor>
    <text evidence="2">Binds 1 Fe cation per subunit.</text>
</comment>
<dbReference type="Proteomes" id="UP000264006">
    <property type="component" value="Chromosome"/>
</dbReference>
<dbReference type="RefSeq" id="WP_114590762.1">
    <property type="nucleotide sequence ID" value="NZ_CP031165.1"/>
</dbReference>
<sequence>MSGPVEPQDLAPGDHPHAGIEVTEGRHASLPGVDVVRVLPTKGRRTVGAWCFVDCMLPPDAEDPDPMEVGPHPHIGLSTVTWLFEGEAVHGDSLGTEQLIRPGQLNLMTAGAGIAHAELGLAPGIQGVQLWVAQPEETRHGDAAFQHLAELPVVDTPIGPATVLMGSMGGQTSPARRDSEMVGVDLSLRAGSLELEADPTFEYAIVPMDSPVKVGDAIVEPGWLGYVPPGNDHVHLEAGESGGRMLLLGGVPFETVAMWWNFVARTRDEITEAWRSWQAHDTDRFPEVPSDLARIDAPKPPWVR</sequence>
<feature type="binding site" evidence="2">
    <location>
        <position position="72"/>
    </location>
    <ligand>
        <name>Fe cation</name>
        <dbReference type="ChEBI" id="CHEBI:24875"/>
    </ligand>
</feature>
<dbReference type="Gene3D" id="2.60.120.10">
    <property type="entry name" value="Jelly Rolls"/>
    <property type="match status" value="2"/>
</dbReference>
<keyword evidence="2" id="KW-0479">Metal-binding</keyword>
<dbReference type="AlphaFoldDB" id="A0A346XV03"/>
<comment type="similarity">
    <text evidence="1 3">Belongs to the pirin family.</text>
</comment>
<name>A0A346XV03_9ACTN</name>
<dbReference type="PANTHER" id="PTHR13903">
    <property type="entry name" value="PIRIN-RELATED"/>
    <property type="match status" value="1"/>
</dbReference>
<keyword evidence="2" id="KW-0408">Iron</keyword>
<evidence type="ECO:0000256" key="2">
    <source>
        <dbReference type="PIRSR" id="PIRSR006232-1"/>
    </source>
</evidence>
<dbReference type="InterPro" id="IPR012093">
    <property type="entry name" value="Pirin"/>
</dbReference>
<feature type="binding site" evidence="2">
    <location>
        <position position="118"/>
    </location>
    <ligand>
        <name>Fe cation</name>
        <dbReference type="ChEBI" id="CHEBI:24875"/>
    </ligand>
</feature>
<feature type="domain" description="Pirin N-terminal" evidence="5">
    <location>
        <begin position="34"/>
        <end position="132"/>
    </location>
</feature>
<evidence type="ECO:0000313" key="7">
    <source>
        <dbReference type="EMBL" id="AXV06050.1"/>
    </source>
</evidence>
<feature type="binding site" evidence="2">
    <location>
        <position position="74"/>
    </location>
    <ligand>
        <name>Fe cation</name>
        <dbReference type="ChEBI" id="CHEBI:24875"/>
    </ligand>
</feature>
<organism evidence="7 8">
    <name type="scientific">Euzebya pacifica</name>
    <dbReference type="NCBI Taxonomy" id="1608957"/>
    <lineage>
        <taxon>Bacteria</taxon>
        <taxon>Bacillati</taxon>
        <taxon>Actinomycetota</taxon>
        <taxon>Nitriliruptoria</taxon>
        <taxon>Euzebyales</taxon>
    </lineage>
</organism>
<feature type="domain" description="Pirin C-terminal" evidence="6">
    <location>
        <begin position="184"/>
        <end position="279"/>
    </location>
</feature>
<evidence type="ECO:0000313" key="8">
    <source>
        <dbReference type="Proteomes" id="UP000264006"/>
    </source>
</evidence>
<dbReference type="Pfam" id="PF02678">
    <property type="entry name" value="Pirin"/>
    <property type="match status" value="1"/>
</dbReference>
<dbReference type="SUPFAM" id="SSF51182">
    <property type="entry name" value="RmlC-like cupins"/>
    <property type="match status" value="1"/>
</dbReference>
<dbReference type="InterPro" id="IPR011051">
    <property type="entry name" value="RmlC_Cupin_sf"/>
</dbReference>
<dbReference type="InterPro" id="IPR014710">
    <property type="entry name" value="RmlC-like_jellyroll"/>
</dbReference>
<dbReference type="PIRSF" id="PIRSF006232">
    <property type="entry name" value="Pirin"/>
    <property type="match status" value="1"/>
</dbReference>
<keyword evidence="8" id="KW-1185">Reference proteome</keyword>
<accession>A0A346XV03</accession>
<feature type="binding site" evidence="2">
    <location>
        <position position="116"/>
    </location>
    <ligand>
        <name>Fe cation</name>
        <dbReference type="ChEBI" id="CHEBI:24875"/>
    </ligand>
</feature>
<dbReference type="EMBL" id="CP031165">
    <property type="protein sequence ID" value="AXV06050.1"/>
    <property type="molecule type" value="Genomic_DNA"/>
</dbReference>
<protein>
    <submittedName>
        <fullName evidence="7">Pirin-related protein</fullName>
    </submittedName>
</protein>
<evidence type="ECO:0000256" key="4">
    <source>
        <dbReference type="SAM" id="MobiDB-lite"/>
    </source>
</evidence>
<reference evidence="7 8" key="1">
    <citation type="submission" date="2018-09" db="EMBL/GenBank/DDBJ databases">
        <title>Complete genome sequence of Euzebya sp. DY32-46 isolated from seawater of Pacific Ocean.</title>
        <authorList>
            <person name="Xu L."/>
            <person name="Wu Y.-H."/>
            <person name="Xu X.-W."/>
        </authorList>
    </citation>
    <scope>NUCLEOTIDE SEQUENCE [LARGE SCALE GENOMIC DNA]</scope>
    <source>
        <strain evidence="7 8">DY32-46</strain>
    </source>
</reference>
<feature type="region of interest" description="Disordered" evidence="4">
    <location>
        <begin position="1"/>
        <end position="20"/>
    </location>
</feature>
<gene>
    <name evidence="7" type="ORF">DVS28_a1351</name>
</gene>
<dbReference type="InterPro" id="IPR003829">
    <property type="entry name" value="Pirin_N_dom"/>
</dbReference>
<dbReference type="GO" id="GO:0046872">
    <property type="term" value="F:metal ion binding"/>
    <property type="evidence" value="ECO:0007669"/>
    <property type="project" value="UniProtKB-KW"/>
</dbReference>
<evidence type="ECO:0000256" key="1">
    <source>
        <dbReference type="ARBA" id="ARBA00008416"/>
    </source>
</evidence>
<dbReference type="PANTHER" id="PTHR13903:SF8">
    <property type="entry name" value="PIRIN"/>
    <property type="match status" value="1"/>
</dbReference>
<evidence type="ECO:0000259" key="5">
    <source>
        <dbReference type="Pfam" id="PF02678"/>
    </source>
</evidence>
<evidence type="ECO:0000259" key="6">
    <source>
        <dbReference type="Pfam" id="PF05726"/>
    </source>
</evidence>